<protein>
    <submittedName>
        <fullName evidence="2">Uncharacterized protein</fullName>
    </submittedName>
</protein>
<gene>
    <name evidence="2" type="ORF">GCM10018980_33190</name>
</gene>
<evidence type="ECO:0000313" key="3">
    <source>
        <dbReference type="Proteomes" id="UP000619355"/>
    </source>
</evidence>
<dbReference type="Proteomes" id="UP000619355">
    <property type="component" value="Unassembled WGS sequence"/>
</dbReference>
<evidence type="ECO:0000256" key="1">
    <source>
        <dbReference type="SAM" id="MobiDB-lite"/>
    </source>
</evidence>
<dbReference type="AlphaFoldDB" id="A0A919EX86"/>
<comment type="caution">
    <text evidence="2">The sequence shown here is derived from an EMBL/GenBank/DDBJ whole genome shotgun (WGS) entry which is preliminary data.</text>
</comment>
<keyword evidence="3" id="KW-1185">Reference proteome</keyword>
<evidence type="ECO:0000313" key="2">
    <source>
        <dbReference type="EMBL" id="GHG51056.1"/>
    </source>
</evidence>
<name>A0A919EX86_9ACTN</name>
<feature type="region of interest" description="Disordered" evidence="1">
    <location>
        <begin position="1"/>
        <end position="38"/>
    </location>
</feature>
<reference evidence="3" key="1">
    <citation type="journal article" date="2019" name="Int. J. Syst. Evol. Microbiol.">
        <title>The Global Catalogue of Microorganisms (GCM) 10K type strain sequencing project: providing services to taxonomists for standard genome sequencing and annotation.</title>
        <authorList>
            <consortium name="The Broad Institute Genomics Platform"/>
            <consortium name="The Broad Institute Genome Sequencing Center for Infectious Disease"/>
            <person name="Wu L."/>
            <person name="Ma J."/>
        </authorList>
    </citation>
    <scope>NUCLEOTIDE SEQUENCE [LARGE SCALE GENOMIC DNA]</scope>
    <source>
        <strain evidence="3">JCM 4253</strain>
    </source>
</reference>
<feature type="region of interest" description="Disordered" evidence="1">
    <location>
        <begin position="56"/>
        <end position="96"/>
    </location>
</feature>
<organism evidence="2 3">
    <name type="scientific">Streptomyces capoamus</name>
    <dbReference type="NCBI Taxonomy" id="68183"/>
    <lineage>
        <taxon>Bacteria</taxon>
        <taxon>Bacillati</taxon>
        <taxon>Actinomycetota</taxon>
        <taxon>Actinomycetes</taxon>
        <taxon>Kitasatosporales</taxon>
        <taxon>Streptomycetaceae</taxon>
        <taxon>Streptomyces</taxon>
    </lineage>
</organism>
<dbReference type="EMBL" id="BNBF01000009">
    <property type="protein sequence ID" value="GHG51056.1"/>
    <property type="molecule type" value="Genomic_DNA"/>
</dbReference>
<proteinExistence type="predicted"/>
<accession>A0A919EX86</accession>
<sequence length="130" mass="13200">MPAESEDGDPGAVGGDRAGRRVEVEGVQSTGEQDGERGFLVATAAGQFLQVEREAEQDRASCRGVPQGVGEGPAETGARVPFGHGGPPSLGDDRAVGEEVQGGQHIVVPGGVSVVSGAHASPSPWWMRCG</sequence>